<evidence type="ECO:0000256" key="9">
    <source>
        <dbReference type="SAM" id="MobiDB-lite"/>
    </source>
</evidence>
<accession>A0A835Q2X0</accession>
<protein>
    <recommendedName>
        <fullName evidence="2">RING-type E3 ubiquitin transferase</fullName>
        <ecNumber evidence="2">2.3.2.27</ecNumber>
    </recommendedName>
</protein>
<organism evidence="11 12">
    <name type="scientific">Vanilla planifolia</name>
    <name type="common">Vanilla</name>
    <dbReference type="NCBI Taxonomy" id="51239"/>
    <lineage>
        <taxon>Eukaryota</taxon>
        <taxon>Viridiplantae</taxon>
        <taxon>Streptophyta</taxon>
        <taxon>Embryophyta</taxon>
        <taxon>Tracheophyta</taxon>
        <taxon>Spermatophyta</taxon>
        <taxon>Magnoliopsida</taxon>
        <taxon>Liliopsida</taxon>
        <taxon>Asparagales</taxon>
        <taxon>Orchidaceae</taxon>
        <taxon>Vanilloideae</taxon>
        <taxon>Vanilleae</taxon>
        <taxon>Vanilla</taxon>
    </lineage>
</organism>
<evidence type="ECO:0000259" key="10">
    <source>
        <dbReference type="PROSITE" id="PS50089"/>
    </source>
</evidence>
<dbReference type="PANTHER" id="PTHR46463">
    <property type="entry name" value="ZINC FINGER, RING/FYVE/PHD-TYPE"/>
    <property type="match status" value="1"/>
</dbReference>
<feature type="domain" description="RING-type" evidence="10">
    <location>
        <begin position="167"/>
        <end position="208"/>
    </location>
</feature>
<evidence type="ECO:0000256" key="4">
    <source>
        <dbReference type="ARBA" id="ARBA00022723"/>
    </source>
</evidence>
<dbReference type="AlphaFoldDB" id="A0A835Q2X0"/>
<comment type="catalytic activity">
    <reaction evidence="1">
        <text>S-ubiquitinyl-[E2 ubiquitin-conjugating enzyme]-L-cysteine + [acceptor protein]-L-lysine = [E2 ubiquitin-conjugating enzyme]-L-cysteine + N(6)-ubiquitinyl-[acceptor protein]-L-lysine.</text>
        <dbReference type="EC" id="2.3.2.27"/>
    </reaction>
</comment>
<keyword evidence="5 8" id="KW-0863">Zinc-finger</keyword>
<dbReference type="GO" id="GO:0061630">
    <property type="term" value="F:ubiquitin protein ligase activity"/>
    <property type="evidence" value="ECO:0007669"/>
    <property type="project" value="UniProtKB-EC"/>
</dbReference>
<evidence type="ECO:0000256" key="1">
    <source>
        <dbReference type="ARBA" id="ARBA00000900"/>
    </source>
</evidence>
<sequence>MAECKQSSVCCKFIGCAFFIKCYFKEMGGCCCCSSKTNLSGRQPLYNYNLEDEPLSSNHDTPSEVPELLVHANLAPSGPVPYQEYNALQQLVNLMDSHNTRSTENYDRKNEHSRPTGSFLLGTRPEDPNISDDLKGSVVMCNTPWFKETLSNLDSSIIPCSDEEDVCPTCLEEYDDENPRITAKCNHHFHLSCILEWLERSNTCAVCNKIMEVEDGSFVGWTS</sequence>
<dbReference type="InterPro" id="IPR001841">
    <property type="entry name" value="Znf_RING"/>
</dbReference>
<evidence type="ECO:0000313" key="11">
    <source>
        <dbReference type="EMBL" id="KAG0460467.1"/>
    </source>
</evidence>
<keyword evidence="12" id="KW-1185">Reference proteome</keyword>
<dbReference type="PANTHER" id="PTHR46463:SF89">
    <property type="entry name" value="E3 UBIQUITIN-PROTEIN LIGASE RHB1A-RELATED"/>
    <property type="match status" value="1"/>
</dbReference>
<keyword evidence="6" id="KW-0833">Ubl conjugation pathway</keyword>
<dbReference type="EC" id="2.3.2.27" evidence="2"/>
<evidence type="ECO:0000313" key="12">
    <source>
        <dbReference type="Proteomes" id="UP000636800"/>
    </source>
</evidence>
<dbReference type="GO" id="GO:0008270">
    <property type="term" value="F:zinc ion binding"/>
    <property type="evidence" value="ECO:0007669"/>
    <property type="project" value="UniProtKB-KW"/>
</dbReference>
<dbReference type="InterPro" id="IPR013083">
    <property type="entry name" value="Znf_RING/FYVE/PHD"/>
</dbReference>
<keyword evidence="7" id="KW-0862">Zinc</keyword>
<dbReference type="SMART" id="SM00184">
    <property type="entry name" value="RING"/>
    <property type="match status" value="1"/>
</dbReference>
<evidence type="ECO:0000256" key="5">
    <source>
        <dbReference type="ARBA" id="ARBA00022771"/>
    </source>
</evidence>
<dbReference type="SUPFAM" id="SSF57850">
    <property type="entry name" value="RING/U-box"/>
    <property type="match status" value="1"/>
</dbReference>
<gene>
    <name evidence="11" type="ORF">HPP92_020764</name>
</gene>
<dbReference type="PROSITE" id="PS50089">
    <property type="entry name" value="ZF_RING_2"/>
    <property type="match status" value="1"/>
</dbReference>
<evidence type="ECO:0000256" key="7">
    <source>
        <dbReference type="ARBA" id="ARBA00022833"/>
    </source>
</evidence>
<evidence type="ECO:0000256" key="8">
    <source>
        <dbReference type="PROSITE-ProRule" id="PRU00175"/>
    </source>
</evidence>
<dbReference type="Proteomes" id="UP000636800">
    <property type="component" value="Chromosome 11"/>
</dbReference>
<dbReference type="Pfam" id="PF13639">
    <property type="entry name" value="zf-RING_2"/>
    <property type="match status" value="1"/>
</dbReference>
<keyword evidence="4" id="KW-0479">Metal-binding</keyword>
<keyword evidence="3" id="KW-0808">Transferase</keyword>
<dbReference type="EMBL" id="JADCNL010000011">
    <property type="protein sequence ID" value="KAG0460467.1"/>
    <property type="molecule type" value="Genomic_DNA"/>
</dbReference>
<evidence type="ECO:0000256" key="2">
    <source>
        <dbReference type="ARBA" id="ARBA00012483"/>
    </source>
</evidence>
<dbReference type="OrthoDB" id="1726667at2759"/>
<name>A0A835Q2X0_VANPL</name>
<feature type="compositionally biased region" description="Basic and acidic residues" evidence="9">
    <location>
        <begin position="101"/>
        <end position="114"/>
    </location>
</feature>
<dbReference type="Gene3D" id="3.30.40.10">
    <property type="entry name" value="Zinc/RING finger domain, C3HC4 (zinc finger)"/>
    <property type="match status" value="1"/>
</dbReference>
<evidence type="ECO:0000256" key="6">
    <source>
        <dbReference type="ARBA" id="ARBA00022786"/>
    </source>
</evidence>
<reference evidence="11 12" key="1">
    <citation type="journal article" date="2020" name="Nat. Food">
        <title>A phased Vanilla planifolia genome enables genetic improvement of flavour and production.</title>
        <authorList>
            <person name="Hasing T."/>
            <person name="Tang H."/>
            <person name="Brym M."/>
            <person name="Khazi F."/>
            <person name="Huang T."/>
            <person name="Chambers A.H."/>
        </authorList>
    </citation>
    <scope>NUCLEOTIDE SEQUENCE [LARGE SCALE GENOMIC DNA]</scope>
    <source>
        <tissue evidence="11">Leaf</tissue>
    </source>
</reference>
<feature type="region of interest" description="Disordered" evidence="9">
    <location>
        <begin position="101"/>
        <end position="126"/>
    </location>
</feature>
<comment type="caution">
    <text evidence="11">The sequence shown here is derived from an EMBL/GenBank/DDBJ whole genome shotgun (WGS) entry which is preliminary data.</text>
</comment>
<proteinExistence type="predicted"/>
<evidence type="ECO:0000256" key="3">
    <source>
        <dbReference type="ARBA" id="ARBA00022679"/>
    </source>
</evidence>